<evidence type="ECO:0000313" key="12">
    <source>
        <dbReference type="Proteomes" id="UP001057702"/>
    </source>
</evidence>
<evidence type="ECO:0000313" key="11">
    <source>
        <dbReference type="EMBL" id="MCQ4079527.1"/>
    </source>
</evidence>
<name>A0ABT1PPC5_9ACTN</name>
<gene>
    <name evidence="11" type="ORF">NGB36_02655</name>
</gene>
<dbReference type="Gene3D" id="2.60.40.3710">
    <property type="match status" value="1"/>
</dbReference>
<comment type="caution">
    <text evidence="11">The sequence shown here is derived from an EMBL/GenBank/DDBJ whole genome shotgun (WGS) entry which is preliminary data.</text>
</comment>
<keyword evidence="2" id="KW-0808">Transferase</keyword>
<dbReference type="SUPFAM" id="SSF141523">
    <property type="entry name" value="L,D-transpeptidase catalytic domain-like"/>
    <property type="match status" value="1"/>
</dbReference>
<dbReference type="PANTHER" id="PTHR30582">
    <property type="entry name" value="L,D-TRANSPEPTIDASE"/>
    <property type="match status" value="1"/>
</dbReference>
<feature type="domain" description="L,D-TPase catalytic" evidence="10">
    <location>
        <begin position="164"/>
        <end position="290"/>
    </location>
</feature>
<sequence length="327" mass="34318">MGVGRIKGNIGIALVACAVVAGASACGGNASASATASKSPNPKASVTAHPSPTGPSGPPMLLDTIVPEDGSTVGVAMPISVVFTDPVAVSARAAIEQRLKVTTSVPVTGAWHWFSSTRVDWRPEKYWPSGTKVTLDADLNGVGDGNGEYGVHSYQHTFTIGPDTEATVSVPGHTMKVYRNGSLVRTMPIDAGSPSFPSWDGTMAVIDKQREVRMTSCSVGITCDKSNPNYYDLTLPWDVQLTTSGTYVHYSTGDPYPGHSYGSHGCVHLSMSDAQWFYNYVEQGDPITITGSPRGDAAGDNGYAAFNLTWSQWLAGSTTGAQTTSTS</sequence>
<reference evidence="11" key="1">
    <citation type="submission" date="2022-06" db="EMBL/GenBank/DDBJ databases">
        <title>Draft genome sequence of Streptomyces sp. RB6PN25 isolated from peat swamp forest in Thailand.</title>
        <authorList>
            <person name="Duangmal K."/>
            <person name="Klaysubun C."/>
        </authorList>
    </citation>
    <scope>NUCLEOTIDE SEQUENCE</scope>
    <source>
        <strain evidence="11">RB6PN25</strain>
    </source>
</reference>
<dbReference type="PROSITE" id="PS51257">
    <property type="entry name" value="PROKAR_LIPOPROTEIN"/>
    <property type="match status" value="1"/>
</dbReference>
<keyword evidence="6 7" id="KW-0961">Cell wall biogenesis/degradation</keyword>
<dbReference type="PANTHER" id="PTHR30582:SF2">
    <property type="entry name" value="L,D-TRANSPEPTIDASE YCIB-RELATED"/>
    <property type="match status" value="1"/>
</dbReference>
<evidence type="ECO:0000256" key="5">
    <source>
        <dbReference type="ARBA" id="ARBA00023315"/>
    </source>
</evidence>
<evidence type="ECO:0000259" key="10">
    <source>
        <dbReference type="PROSITE" id="PS52029"/>
    </source>
</evidence>
<evidence type="ECO:0000256" key="2">
    <source>
        <dbReference type="ARBA" id="ARBA00022679"/>
    </source>
</evidence>
<keyword evidence="12" id="KW-1185">Reference proteome</keyword>
<evidence type="ECO:0000256" key="9">
    <source>
        <dbReference type="SAM" id="SignalP"/>
    </source>
</evidence>
<feature type="signal peptide" evidence="9">
    <location>
        <begin position="1"/>
        <end position="25"/>
    </location>
</feature>
<dbReference type="Pfam" id="PF17964">
    <property type="entry name" value="Big_10"/>
    <property type="match status" value="1"/>
</dbReference>
<keyword evidence="9" id="KW-0732">Signal</keyword>
<proteinExistence type="predicted"/>
<dbReference type="PROSITE" id="PS52029">
    <property type="entry name" value="LD_TPASE"/>
    <property type="match status" value="1"/>
</dbReference>
<accession>A0ABT1PPC5</accession>
<organism evidence="11 12">
    <name type="scientific">Streptomyces humicola</name>
    <dbReference type="NCBI Taxonomy" id="2953240"/>
    <lineage>
        <taxon>Bacteria</taxon>
        <taxon>Bacillati</taxon>
        <taxon>Actinomycetota</taxon>
        <taxon>Actinomycetes</taxon>
        <taxon>Kitasatosporales</taxon>
        <taxon>Streptomycetaceae</taxon>
        <taxon>Streptomyces</taxon>
    </lineage>
</organism>
<keyword evidence="4 7" id="KW-0573">Peptidoglycan synthesis</keyword>
<dbReference type="InterPro" id="IPR050979">
    <property type="entry name" value="LD-transpeptidase"/>
</dbReference>
<evidence type="ECO:0000256" key="3">
    <source>
        <dbReference type="ARBA" id="ARBA00022960"/>
    </source>
</evidence>
<comment type="pathway">
    <text evidence="1 7">Cell wall biogenesis; peptidoglycan biosynthesis.</text>
</comment>
<evidence type="ECO:0000256" key="1">
    <source>
        <dbReference type="ARBA" id="ARBA00004752"/>
    </source>
</evidence>
<dbReference type="CDD" id="cd13432">
    <property type="entry name" value="LDT_IgD_like_2"/>
    <property type="match status" value="1"/>
</dbReference>
<dbReference type="InterPro" id="IPR038063">
    <property type="entry name" value="Transpep_catalytic_dom"/>
</dbReference>
<evidence type="ECO:0000256" key="6">
    <source>
        <dbReference type="ARBA" id="ARBA00023316"/>
    </source>
</evidence>
<feature type="active site" description="Proton donor/acceptor" evidence="7">
    <location>
        <position position="249"/>
    </location>
</feature>
<keyword evidence="3 7" id="KW-0133">Cell shape</keyword>
<evidence type="ECO:0000256" key="4">
    <source>
        <dbReference type="ARBA" id="ARBA00022984"/>
    </source>
</evidence>
<feature type="compositionally biased region" description="Low complexity" evidence="8">
    <location>
        <begin position="30"/>
        <end position="45"/>
    </location>
</feature>
<dbReference type="Pfam" id="PF03734">
    <property type="entry name" value="YkuD"/>
    <property type="match status" value="1"/>
</dbReference>
<dbReference type="Proteomes" id="UP001057702">
    <property type="component" value="Unassembled WGS sequence"/>
</dbReference>
<dbReference type="InterPro" id="IPR005490">
    <property type="entry name" value="LD_TPept_cat_dom"/>
</dbReference>
<dbReference type="EMBL" id="JANFNG010000001">
    <property type="protein sequence ID" value="MCQ4079527.1"/>
    <property type="molecule type" value="Genomic_DNA"/>
</dbReference>
<feature type="chain" id="PRO_5046231563" evidence="9">
    <location>
        <begin position="26"/>
        <end position="327"/>
    </location>
</feature>
<protein>
    <submittedName>
        <fullName evidence="11">L,D-transpeptidase</fullName>
    </submittedName>
</protein>
<dbReference type="Gene3D" id="2.40.440.10">
    <property type="entry name" value="L,D-transpeptidase catalytic domain-like"/>
    <property type="match status" value="1"/>
</dbReference>
<dbReference type="InterPro" id="IPR041280">
    <property type="entry name" value="Big_10"/>
</dbReference>
<keyword evidence="5" id="KW-0012">Acyltransferase</keyword>
<dbReference type="CDD" id="cd16913">
    <property type="entry name" value="YkuD_like"/>
    <property type="match status" value="1"/>
</dbReference>
<feature type="region of interest" description="Disordered" evidence="8">
    <location>
        <begin position="30"/>
        <end position="61"/>
    </location>
</feature>
<evidence type="ECO:0000256" key="7">
    <source>
        <dbReference type="PROSITE-ProRule" id="PRU01373"/>
    </source>
</evidence>
<evidence type="ECO:0000256" key="8">
    <source>
        <dbReference type="SAM" id="MobiDB-lite"/>
    </source>
</evidence>
<feature type="active site" description="Nucleophile" evidence="7">
    <location>
        <position position="266"/>
    </location>
</feature>